<evidence type="ECO:0000256" key="1">
    <source>
        <dbReference type="SAM" id="MobiDB-lite"/>
    </source>
</evidence>
<feature type="compositionally biased region" description="Pro residues" evidence="1">
    <location>
        <begin position="75"/>
        <end position="92"/>
    </location>
</feature>
<sequence>KKTRPKNANRARLPGCLLVSLNASRAPAAPPSLVPVAVGRPPRRAPRAAAGPPRRRDDRLLLSGVVDVSQSPCALPSPPLPPQPSRPGPRSYPRPRQRRGDPPRNEPAQASSRRSWLAGGYSQSQLYPPPNQSPPGFQAWHIIIVLIA</sequence>
<dbReference type="Proteomes" id="UP000008021">
    <property type="component" value="Chromosome 6"/>
</dbReference>
<dbReference type="Gramene" id="OMERI06G04290.1">
    <property type="protein sequence ID" value="OMERI06G04290.1"/>
    <property type="gene ID" value="OMERI06G04290"/>
</dbReference>
<reference evidence="2" key="2">
    <citation type="submission" date="2018-05" db="EMBL/GenBank/DDBJ databases">
        <title>OmerRS3 (Oryza meridionalis Reference Sequence Version 3).</title>
        <authorList>
            <person name="Zhang J."/>
            <person name="Kudrna D."/>
            <person name="Lee S."/>
            <person name="Talag J."/>
            <person name="Welchert J."/>
            <person name="Wing R.A."/>
        </authorList>
    </citation>
    <scope>NUCLEOTIDE SEQUENCE [LARGE SCALE GENOMIC DNA]</scope>
    <source>
        <strain evidence="2">cv. OR44</strain>
    </source>
</reference>
<feature type="region of interest" description="Disordered" evidence="1">
    <location>
        <begin position="24"/>
        <end position="135"/>
    </location>
</feature>
<evidence type="ECO:0000313" key="2">
    <source>
        <dbReference type="EnsemblPlants" id="OMERI06G04290.1"/>
    </source>
</evidence>
<feature type="compositionally biased region" description="Low complexity" evidence="1">
    <location>
        <begin position="61"/>
        <end position="74"/>
    </location>
</feature>
<accession>A0A0E0DX69</accession>
<proteinExistence type="predicted"/>
<dbReference type="AlphaFoldDB" id="A0A0E0DX69"/>
<protein>
    <submittedName>
        <fullName evidence="2">Uncharacterized protein</fullName>
    </submittedName>
</protein>
<name>A0A0E0DX69_9ORYZ</name>
<keyword evidence="3" id="KW-1185">Reference proteome</keyword>
<dbReference type="EnsemblPlants" id="OMERI06G04290.1">
    <property type="protein sequence ID" value="OMERI06G04290.1"/>
    <property type="gene ID" value="OMERI06G04290"/>
</dbReference>
<dbReference type="HOGENOM" id="CLU_1763603_0_0_1"/>
<reference evidence="2" key="1">
    <citation type="submission" date="2015-04" db="UniProtKB">
        <authorList>
            <consortium name="EnsemblPlants"/>
        </authorList>
    </citation>
    <scope>IDENTIFICATION</scope>
</reference>
<evidence type="ECO:0000313" key="3">
    <source>
        <dbReference type="Proteomes" id="UP000008021"/>
    </source>
</evidence>
<organism evidence="2">
    <name type="scientific">Oryza meridionalis</name>
    <dbReference type="NCBI Taxonomy" id="40149"/>
    <lineage>
        <taxon>Eukaryota</taxon>
        <taxon>Viridiplantae</taxon>
        <taxon>Streptophyta</taxon>
        <taxon>Embryophyta</taxon>
        <taxon>Tracheophyta</taxon>
        <taxon>Spermatophyta</taxon>
        <taxon>Magnoliopsida</taxon>
        <taxon>Liliopsida</taxon>
        <taxon>Poales</taxon>
        <taxon>Poaceae</taxon>
        <taxon>BOP clade</taxon>
        <taxon>Oryzoideae</taxon>
        <taxon>Oryzeae</taxon>
        <taxon>Oryzinae</taxon>
        <taxon>Oryza</taxon>
    </lineage>
</organism>